<keyword evidence="2" id="KW-0479">Metal-binding</keyword>
<dbReference type="GO" id="GO:0046872">
    <property type="term" value="F:metal ion binding"/>
    <property type="evidence" value="ECO:0007669"/>
    <property type="project" value="UniProtKB-KW"/>
</dbReference>
<keyword evidence="7" id="KW-1185">Reference proteome</keyword>
<dbReference type="OrthoDB" id="4188830at2"/>
<proteinExistence type="inferred from homology"/>
<evidence type="ECO:0000256" key="2">
    <source>
        <dbReference type="ARBA" id="ARBA00022723"/>
    </source>
</evidence>
<evidence type="ECO:0000313" key="6">
    <source>
        <dbReference type="EMBL" id="RMA81009.1"/>
    </source>
</evidence>
<dbReference type="Proteomes" id="UP000267187">
    <property type="component" value="Unassembled WGS sequence"/>
</dbReference>
<protein>
    <recommendedName>
        <fullName evidence="5">CENP-V/GFA domain-containing protein</fullName>
    </recommendedName>
</protein>
<evidence type="ECO:0000256" key="4">
    <source>
        <dbReference type="ARBA" id="ARBA00023239"/>
    </source>
</evidence>
<reference evidence="6 7" key="1">
    <citation type="submission" date="2018-10" db="EMBL/GenBank/DDBJ databases">
        <title>Genomic Encyclopedia of Type Strains, Phase IV (KMG-IV): sequencing the most valuable type-strain genomes for metagenomic binning, comparative biology and taxonomic classification.</title>
        <authorList>
            <person name="Goeker M."/>
        </authorList>
    </citation>
    <scope>NUCLEOTIDE SEQUENCE [LARGE SCALE GENOMIC DNA]</scope>
    <source>
        <strain evidence="6 7">DSM 25080</strain>
    </source>
</reference>
<dbReference type="SUPFAM" id="SSF51316">
    <property type="entry name" value="Mss4-like"/>
    <property type="match status" value="1"/>
</dbReference>
<keyword evidence="3" id="KW-0862">Zinc</keyword>
<dbReference type="PANTHER" id="PTHR33337:SF40">
    <property type="entry name" value="CENP-V_GFA DOMAIN-CONTAINING PROTEIN-RELATED"/>
    <property type="match status" value="1"/>
</dbReference>
<dbReference type="InterPro" id="IPR006913">
    <property type="entry name" value="CENP-V/GFA"/>
</dbReference>
<gene>
    <name evidence="6" type="ORF">DFR27_0799</name>
</gene>
<evidence type="ECO:0000313" key="7">
    <source>
        <dbReference type="Proteomes" id="UP000267187"/>
    </source>
</evidence>
<comment type="similarity">
    <text evidence="1">Belongs to the Gfa family.</text>
</comment>
<comment type="caution">
    <text evidence="6">The sequence shown here is derived from an EMBL/GenBank/DDBJ whole genome shotgun (WGS) entry which is preliminary data.</text>
</comment>
<dbReference type="Gene3D" id="3.90.1590.10">
    <property type="entry name" value="glutathione-dependent formaldehyde- activating enzyme (gfa)"/>
    <property type="match status" value="1"/>
</dbReference>
<dbReference type="InterPro" id="IPR011057">
    <property type="entry name" value="Mss4-like_sf"/>
</dbReference>
<organism evidence="6 7">
    <name type="scientific">Umboniibacter marinipuniceus</name>
    <dbReference type="NCBI Taxonomy" id="569599"/>
    <lineage>
        <taxon>Bacteria</taxon>
        <taxon>Pseudomonadati</taxon>
        <taxon>Pseudomonadota</taxon>
        <taxon>Gammaproteobacteria</taxon>
        <taxon>Cellvibrionales</taxon>
        <taxon>Cellvibrionaceae</taxon>
        <taxon>Umboniibacter</taxon>
    </lineage>
</organism>
<feature type="domain" description="CENP-V/GFA" evidence="5">
    <location>
        <begin position="4"/>
        <end position="114"/>
    </location>
</feature>
<evidence type="ECO:0000256" key="3">
    <source>
        <dbReference type="ARBA" id="ARBA00022833"/>
    </source>
</evidence>
<dbReference type="AlphaFoldDB" id="A0A3M0ABR0"/>
<dbReference type="RefSeq" id="WP_121876178.1">
    <property type="nucleotide sequence ID" value="NZ_REFJ01000002.1"/>
</dbReference>
<dbReference type="EMBL" id="REFJ01000002">
    <property type="protein sequence ID" value="RMA81009.1"/>
    <property type="molecule type" value="Genomic_DNA"/>
</dbReference>
<sequence>MSKLSFRCSCGACQGEILADPQRVSLCYCMSCRKRTGSVVAAQARFLSSDIRLSANTQAYKRITSSGSEIVFDFCPDCGSTVRYRHEALEQQTIIPLGVIDEVELWQPTAAIYDDRRPAWLPHNEHIEWLD</sequence>
<dbReference type="GO" id="GO:0016846">
    <property type="term" value="F:carbon-sulfur lyase activity"/>
    <property type="evidence" value="ECO:0007669"/>
    <property type="project" value="InterPro"/>
</dbReference>
<keyword evidence="4" id="KW-0456">Lyase</keyword>
<dbReference type="PANTHER" id="PTHR33337">
    <property type="entry name" value="GFA DOMAIN-CONTAINING PROTEIN"/>
    <property type="match status" value="1"/>
</dbReference>
<accession>A0A3M0ABR0</accession>
<dbReference type="PROSITE" id="PS51891">
    <property type="entry name" value="CENP_V_GFA"/>
    <property type="match status" value="1"/>
</dbReference>
<evidence type="ECO:0000256" key="1">
    <source>
        <dbReference type="ARBA" id="ARBA00005495"/>
    </source>
</evidence>
<evidence type="ECO:0000259" key="5">
    <source>
        <dbReference type="PROSITE" id="PS51891"/>
    </source>
</evidence>
<name>A0A3M0ABR0_9GAMM</name>
<dbReference type="Pfam" id="PF04828">
    <property type="entry name" value="GFA"/>
    <property type="match status" value="1"/>
</dbReference>